<proteinExistence type="predicted"/>
<sequence>MKQIRTTIAMLAVALSFAAAGTAVAETPAKNAPVQIVKSATKKIRLQTPVGATLDVAVIDQAGTVLYTGTLRAKDNRGTSLNLANLPDGRYYVTATNNDVWMSQGILVRNDQVLVDAQNVTEVVRPTLVTYAKNKFEVVMPGVKTFNVAIYDRMNDLVFTKSFGSDGEVHRFDLSSLPSGDYTFVYGPDQKQFTERLEIK</sequence>
<keyword evidence="3" id="KW-1185">Reference proteome</keyword>
<gene>
    <name evidence="2" type="ORF">J2I46_05480</name>
</gene>
<organism evidence="2 3">
    <name type="scientific">Fibrella forsythiae</name>
    <dbReference type="NCBI Taxonomy" id="2817061"/>
    <lineage>
        <taxon>Bacteria</taxon>
        <taxon>Pseudomonadati</taxon>
        <taxon>Bacteroidota</taxon>
        <taxon>Cytophagia</taxon>
        <taxon>Cytophagales</taxon>
        <taxon>Spirosomataceae</taxon>
        <taxon>Fibrella</taxon>
    </lineage>
</organism>
<dbReference type="Proteomes" id="UP000664628">
    <property type="component" value="Unassembled WGS sequence"/>
</dbReference>
<comment type="caution">
    <text evidence="2">The sequence shown here is derived from an EMBL/GenBank/DDBJ whole genome shotgun (WGS) entry which is preliminary data.</text>
</comment>
<evidence type="ECO:0000313" key="2">
    <source>
        <dbReference type="EMBL" id="MBO0948023.1"/>
    </source>
</evidence>
<dbReference type="RefSeq" id="WP_207327908.1">
    <property type="nucleotide sequence ID" value="NZ_JAFMYW010000001.1"/>
</dbReference>
<dbReference type="EMBL" id="JAFMYW010000001">
    <property type="protein sequence ID" value="MBO0948023.1"/>
    <property type="molecule type" value="Genomic_DNA"/>
</dbReference>
<evidence type="ECO:0000256" key="1">
    <source>
        <dbReference type="SAM" id="SignalP"/>
    </source>
</evidence>
<feature type="chain" id="PRO_5047093669" evidence="1">
    <location>
        <begin position="26"/>
        <end position="200"/>
    </location>
</feature>
<accession>A0ABS3JDE9</accession>
<name>A0ABS3JDE9_9BACT</name>
<reference evidence="2 3" key="1">
    <citation type="submission" date="2021-03" db="EMBL/GenBank/DDBJ databases">
        <title>Fibrella sp. HMF5405 genome sequencing and assembly.</title>
        <authorList>
            <person name="Kang H."/>
            <person name="Kim H."/>
            <person name="Bae S."/>
            <person name="Joh K."/>
        </authorList>
    </citation>
    <scope>NUCLEOTIDE SEQUENCE [LARGE SCALE GENOMIC DNA]</scope>
    <source>
        <strain evidence="2 3">HMF5405</strain>
    </source>
</reference>
<protein>
    <submittedName>
        <fullName evidence="2">T9SS C-terminal target domain-containing protein</fullName>
    </submittedName>
</protein>
<feature type="signal peptide" evidence="1">
    <location>
        <begin position="1"/>
        <end position="25"/>
    </location>
</feature>
<keyword evidence="1" id="KW-0732">Signal</keyword>
<evidence type="ECO:0000313" key="3">
    <source>
        <dbReference type="Proteomes" id="UP000664628"/>
    </source>
</evidence>